<evidence type="ECO:0000313" key="1">
    <source>
        <dbReference type="EMBL" id="STY93925.1"/>
    </source>
</evidence>
<dbReference type="Proteomes" id="UP000254133">
    <property type="component" value="Unassembled WGS sequence"/>
</dbReference>
<dbReference type="RefSeq" id="WP_115370066.1">
    <property type="nucleotide sequence ID" value="NZ_CP087817.1"/>
</dbReference>
<protein>
    <submittedName>
        <fullName evidence="1">Uncharacterized protein</fullName>
    </submittedName>
</protein>
<dbReference type="AlphaFoldDB" id="A0A378PZS8"/>
<name>A0A378PZS8_MORBO</name>
<dbReference type="EMBL" id="UGPZ01000003">
    <property type="protein sequence ID" value="STY93925.1"/>
    <property type="molecule type" value="Genomic_DNA"/>
</dbReference>
<organism evidence="1 2">
    <name type="scientific">Moraxella bovis</name>
    <dbReference type="NCBI Taxonomy" id="476"/>
    <lineage>
        <taxon>Bacteria</taxon>
        <taxon>Pseudomonadati</taxon>
        <taxon>Pseudomonadota</taxon>
        <taxon>Gammaproteobacteria</taxon>
        <taxon>Moraxellales</taxon>
        <taxon>Moraxellaceae</taxon>
        <taxon>Moraxella</taxon>
    </lineage>
</organism>
<evidence type="ECO:0000313" key="2">
    <source>
        <dbReference type="Proteomes" id="UP000254133"/>
    </source>
</evidence>
<accession>A0A378PZS8</accession>
<gene>
    <name evidence="1" type="ORF">NCTC9426_02660</name>
</gene>
<reference evidence="1 2" key="1">
    <citation type="submission" date="2018-06" db="EMBL/GenBank/DDBJ databases">
        <authorList>
            <consortium name="Pathogen Informatics"/>
            <person name="Doyle S."/>
        </authorList>
    </citation>
    <scope>NUCLEOTIDE SEQUENCE [LARGE SCALE GENOMIC DNA]</scope>
    <source>
        <strain evidence="1 2">NCTC9426</strain>
    </source>
</reference>
<sequence length="427" mass="47789">MALKILLAGFSGPSAGALTLLLQRNYPDVEYLVLERCFSDDLRLTLPTLGRSADDVFAAIVNLDGVGMSLFNDQHIKNLVDFLDFRASLLLTRSNIRQWQNADFLPHATSFFLSTPYTKQDMEAVLSQLVSTATRLQENPADAAKNRALIRTKAVGHLDDNDNAPSSTTQSRSEDGKFVQSVISTYFSGVCPNNIMYKLIEIFSQEHPFKVAVGNQTVYVYPKKSIALVQSLERLLDYFSVAGNCQVLKTNITNTALSDSEFDRVLQNIKSQGYRRYSLNSFLWQIYSVILPARINVPRNTLKLKIRYMPNFSGMKEVPEYVHAVVSSCLVVPKNLDQLDMVFGELTQKNPSILHRIFLLSILSGSADIDVLKRSFYAANPLDKILSEEEIKLVSEPEPVPELTPNKGVAQAAKTGFFKRLLSKLSF</sequence>
<proteinExistence type="predicted"/>